<accession>A0A3R8Q4R7</accession>
<evidence type="ECO:0000313" key="3">
    <source>
        <dbReference type="Proteomes" id="UP000276379"/>
    </source>
</evidence>
<protein>
    <submittedName>
        <fullName evidence="2">Uncharacterized protein</fullName>
    </submittedName>
</protein>
<keyword evidence="1" id="KW-0732">Signal</keyword>
<dbReference type="AlphaFoldDB" id="A0A3R8Q4R7"/>
<feature type="signal peptide" evidence="1">
    <location>
        <begin position="1"/>
        <end position="23"/>
    </location>
</feature>
<sequence length="75" mass="8155">MRMRVPALRSLSLFATGALVAKAWEGSAAAAAWRAGYHPMGEVVRLPRGGLRSQDDKRAFFDHDFVLCPGAGARR</sequence>
<evidence type="ECO:0000313" key="2">
    <source>
        <dbReference type="EMBL" id="RRQ78450.1"/>
    </source>
</evidence>
<reference evidence="2 3" key="1">
    <citation type="submission" date="2017-10" db="EMBL/GenBank/DDBJ databases">
        <title>Draft genome of actinobacteria isolated from guarana (Paullinia cupana (Mart.) Ducke.</title>
        <authorList>
            <person name="Siqueira K.A."/>
            <person name="Liotti R.G."/>
            <person name="Mendes T.A."/>
            <person name="Soares M.A."/>
        </authorList>
    </citation>
    <scope>NUCLEOTIDE SEQUENCE [LARGE SCALE GENOMIC DNA]</scope>
    <source>
        <strain evidence="2 3">199</strain>
    </source>
</reference>
<evidence type="ECO:0000256" key="1">
    <source>
        <dbReference type="SAM" id="SignalP"/>
    </source>
</evidence>
<keyword evidence="3" id="KW-1185">Reference proteome</keyword>
<dbReference type="EMBL" id="PDES01000022">
    <property type="protein sequence ID" value="RRQ78450.1"/>
    <property type="molecule type" value="Genomic_DNA"/>
</dbReference>
<feature type="chain" id="PRO_5018577353" evidence="1">
    <location>
        <begin position="24"/>
        <end position="75"/>
    </location>
</feature>
<dbReference type="Proteomes" id="UP000276379">
    <property type="component" value="Unassembled WGS sequence"/>
</dbReference>
<name>A0A3R8Q4R7_9ACTN</name>
<proteinExistence type="predicted"/>
<organism evidence="2 3">
    <name type="scientific">Streptomyces griseofuscus</name>
    <dbReference type="NCBI Taxonomy" id="146922"/>
    <lineage>
        <taxon>Bacteria</taxon>
        <taxon>Bacillati</taxon>
        <taxon>Actinomycetota</taxon>
        <taxon>Actinomycetes</taxon>
        <taxon>Kitasatosporales</taxon>
        <taxon>Streptomycetaceae</taxon>
        <taxon>Streptomyces</taxon>
    </lineage>
</organism>
<gene>
    <name evidence="2" type="ORF">CQW44_36700</name>
</gene>
<comment type="caution">
    <text evidence="2">The sequence shown here is derived from an EMBL/GenBank/DDBJ whole genome shotgun (WGS) entry which is preliminary data.</text>
</comment>